<accession>A0A9P4SCD2</accession>
<dbReference type="InterPro" id="IPR011032">
    <property type="entry name" value="GroES-like_sf"/>
</dbReference>
<dbReference type="SMART" id="SM00829">
    <property type="entry name" value="PKS_ER"/>
    <property type="match status" value="1"/>
</dbReference>
<dbReference type="Pfam" id="PF08240">
    <property type="entry name" value="ADH_N"/>
    <property type="match status" value="1"/>
</dbReference>
<evidence type="ECO:0000313" key="2">
    <source>
        <dbReference type="EMBL" id="KAF2840025.1"/>
    </source>
</evidence>
<proteinExistence type="predicted"/>
<dbReference type="SUPFAM" id="SSF50129">
    <property type="entry name" value="GroES-like"/>
    <property type="match status" value="1"/>
</dbReference>
<dbReference type="Gene3D" id="3.40.50.720">
    <property type="entry name" value="NAD(P)-binding Rossmann-like Domain"/>
    <property type="match status" value="1"/>
</dbReference>
<evidence type="ECO:0000259" key="1">
    <source>
        <dbReference type="SMART" id="SM00829"/>
    </source>
</evidence>
<dbReference type="AlphaFoldDB" id="A0A9P4SCD2"/>
<dbReference type="OrthoDB" id="201656at2759"/>
<name>A0A9P4SCD2_9PEZI</name>
<dbReference type="InterPro" id="IPR020843">
    <property type="entry name" value="ER"/>
</dbReference>
<comment type="caution">
    <text evidence="2">The sequence shown here is derived from an EMBL/GenBank/DDBJ whole genome shotgun (WGS) entry which is preliminary data.</text>
</comment>
<feature type="domain" description="Enoyl reductase (ER)" evidence="1">
    <location>
        <begin position="13"/>
        <end position="319"/>
    </location>
</feature>
<dbReference type="Pfam" id="PF00107">
    <property type="entry name" value="ADH_zinc_N"/>
    <property type="match status" value="1"/>
</dbReference>
<dbReference type="InterPro" id="IPR013149">
    <property type="entry name" value="ADH-like_C"/>
</dbReference>
<dbReference type="Gene3D" id="3.90.180.10">
    <property type="entry name" value="Medium-chain alcohol dehydrogenases, catalytic domain"/>
    <property type="match status" value="1"/>
</dbReference>
<protein>
    <submittedName>
        <fullName evidence="2">NAD(P)-binding protein</fullName>
    </submittedName>
</protein>
<organism evidence="2 3">
    <name type="scientific">Patellaria atrata CBS 101060</name>
    <dbReference type="NCBI Taxonomy" id="1346257"/>
    <lineage>
        <taxon>Eukaryota</taxon>
        <taxon>Fungi</taxon>
        <taxon>Dikarya</taxon>
        <taxon>Ascomycota</taxon>
        <taxon>Pezizomycotina</taxon>
        <taxon>Dothideomycetes</taxon>
        <taxon>Dothideomycetes incertae sedis</taxon>
        <taxon>Patellariales</taxon>
        <taxon>Patellariaceae</taxon>
        <taxon>Patellaria</taxon>
    </lineage>
</organism>
<dbReference type="InterPro" id="IPR036291">
    <property type="entry name" value="NAD(P)-bd_dom_sf"/>
</dbReference>
<evidence type="ECO:0000313" key="3">
    <source>
        <dbReference type="Proteomes" id="UP000799429"/>
    </source>
</evidence>
<reference evidence="2" key="1">
    <citation type="journal article" date="2020" name="Stud. Mycol.">
        <title>101 Dothideomycetes genomes: a test case for predicting lifestyles and emergence of pathogens.</title>
        <authorList>
            <person name="Haridas S."/>
            <person name="Albert R."/>
            <person name="Binder M."/>
            <person name="Bloem J."/>
            <person name="Labutti K."/>
            <person name="Salamov A."/>
            <person name="Andreopoulos B."/>
            <person name="Baker S."/>
            <person name="Barry K."/>
            <person name="Bills G."/>
            <person name="Bluhm B."/>
            <person name="Cannon C."/>
            <person name="Castanera R."/>
            <person name="Culley D."/>
            <person name="Daum C."/>
            <person name="Ezra D."/>
            <person name="Gonzalez J."/>
            <person name="Henrissat B."/>
            <person name="Kuo A."/>
            <person name="Liang C."/>
            <person name="Lipzen A."/>
            <person name="Lutzoni F."/>
            <person name="Magnuson J."/>
            <person name="Mondo S."/>
            <person name="Nolan M."/>
            <person name="Ohm R."/>
            <person name="Pangilinan J."/>
            <person name="Park H.-J."/>
            <person name="Ramirez L."/>
            <person name="Alfaro M."/>
            <person name="Sun H."/>
            <person name="Tritt A."/>
            <person name="Yoshinaga Y."/>
            <person name="Zwiers L.-H."/>
            <person name="Turgeon B."/>
            <person name="Goodwin S."/>
            <person name="Spatafora J."/>
            <person name="Crous P."/>
            <person name="Grigoriev I."/>
        </authorList>
    </citation>
    <scope>NUCLEOTIDE SEQUENCE</scope>
    <source>
        <strain evidence="2">CBS 101060</strain>
    </source>
</reference>
<dbReference type="Proteomes" id="UP000799429">
    <property type="component" value="Unassembled WGS sequence"/>
</dbReference>
<dbReference type="InterPro" id="IPR013154">
    <property type="entry name" value="ADH-like_N"/>
</dbReference>
<dbReference type="GO" id="GO:0016491">
    <property type="term" value="F:oxidoreductase activity"/>
    <property type="evidence" value="ECO:0007669"/>
    <property type="project" value="InterPro"/>
</dbReference>
<dbReference type="SUPFAM" id="SSF51735">
    <property type="entry name" value="NAD(P)-binding Rossmann-fold domains"/>
    <property type="match status" value="1"/>
</dbReference>
<sequence>MKAVWAAKGNLENPLSVLRNDIFRQPEVPEGWVRVKVAAVGLNYHDIFTLRGQGMHPIKFPLILGSEGAGTLDDGSEVLIYPVMGSPDFKGDETLDPDRHVLGELTQGSLAEYVVVPRKNAIPKPPELSMIHASVLGIAWLTAYRMLFKLSGLKRGQTMLVQGSSGGVATALIQLGRAAGMTVWSTGRTEEKRAIATSLGAHQTFTPGEILPKLVDAVFDPSGIATWNHSLGSVVLGGTIVTCGGHSGMQVELDLKKVFVEQIKITGCYVGSFEDFQVLIKFIVEHKIEPKISKVLPVDRAEEGLRDLIEGSVQGKIVIKL</sequence>
<dbReference type="InterPro" id="IPR052711">
    <property type="entry name" value="Zinc_ADH-like"/>
</dbReference>
<dbReference type="PANTHER" id="PTHR45033:SF3">
    <property type="entry name" value="DEHYDROGENASE, PUTATIVE (AFU_ORTHOLOGUE AFUA_2G13270)-RELATED"/>
    <property type="match status" value="1"/>
</dbReference>
<keyword evidence="3" id="KW-1185">Reference proteome</keyword>
<dbReference type="EMBL" id="MU006093">
    <property type="protein sequence ID" value="KAF2840025.1"/>
    <property type="molecule type" value="Genomic_DNA"/>
</dbReference>
<gene>
    <name evidence="2" type="ORF">M501DRAFT_931335</name>
</gene>
<dbReference type="PANTHER" id="PTHR45033">
    <property type="match status" value="1"/>
</dbReference>